<reference evidence="5" key="1">
    <citation type="submission" date="2023-03" db="EMBL/GenBank/DDBJ databases">
        <authorList>
            <person name="Julca I."/>
        </authorList>
    </citation>
    <scope>NUCLEOTIDE SEQUENCE</scope>
</reference>
<feature type="region of interest" description="Disordered" evidence="3">
    <location>
        <begin position="720"/>
        <end position="746"/>
    </location>
</feature>
<dbReference type="Pfam" id="PF15612">
    <property type="entry name" value="WHIM1"/>
    <property type="match status" value="1"/>
</dbReference>
<feature type="compositionally biased region" description="Acidic residues" evidence="3">
    <location>
        <begin position="568"/>
        <end position="588"/>
    </location>
</feature>
<dbReference type="SMART" id="SM00571">
    <property type="entry name" value="DDT"/>
    <property type="match status" value="1"/>
</dbReference>
<feature type="domain" description="DDT" evidence="4">
    <location>
        <begin position="347"/>
        <end position="406"/>
    </location>
</feature>
<organism evidence="5 6">
    <name type="scientific">Oldenlandia corymbosa var. corymbosa</name>
    <dbReference type="NCBI Taxonomy" id="529605"/>
    <lineage>
        <taxon>Eukaryota</taxon>
        <taxon>Viridiplantae</taxon>
        <taxon>Streptophyta</taxon>
        <taxon>Embryophyta</taxon>
        <taxon>Tracheophyta</taxon>
        <taxon>Spermatophyta</taxon>
        <taxon>Magnoliopsida</taxon>
        <taxon>eudicotyledons</taxon>
        <taxon>Gunneridae</taxon>
        <taxon>Pentapetalae</taxon>
        <taxon>asterids</taxon>
        <taxon>lamiids</taxon>
        <taxon>Gentianales</taxon>
        <taxon>Rubiaceae</taxon>
        <taxon>Rubioideae</taxon>
        <taxon>Spermacoceae</taxon>
        <taxon>Hedyotis-Oldenlandia complex</taxon>
        <taxon>Oldenlandia</taxon>
    </lineage>
</organism>
<dbReference type="GO" id="GO:0006357">
    <property type="term" value="P:regulation of transcription by RNA polymerase II"/>
    <property type="evidence" value="ECO:0007669"/>
    <property type="project" value="InterPro"/>
</dbReference>
<name>A0AAV1C8F6_OLDCO</name>
<dbReference type="InterPro" id="IPR044977">
    <property type="entry name" value="RLT1-3"/>
</dbReference>
<dbReference type="PANTHER" id="PTHR36968:SF8">
    <property type="entry name" value="HOMEOBOX-DDT DOMAIN PROTEIN RLT3 ISOFORM X1"/>
    <property type="match status" value="1"/>
</dbReference>
<dbReference type="Pfam" id="PF15613">
    <property type="entry name" value="WSD"/>
    <property type="match status" value="1"/>
</dbReference>
<gene>
    <name evidence="5" type="ORF">OLC1_LOCUS3369</name>
</gene>
<keyword evidence="6" id="KW-1185">Reference proteome</keyword>
<dbReference type="Pfam" id="PF02791">
    <property type="entry name" value="DDT"/>
    <property type="match status" value="1"/>
</dbReference>
<dbReference type="InterPro" id="IPR028941">
    <property type="entry name" value="WHIM2_dom"/>
</dbReference>
<dbReference type="InterPro" id="IPR018501">
    <property type="entry name" value="DDT_dom"/>
</dbReference>
<evidence type="ECO:0000259" key="4">
    <source>
        <dbReference type="SMART" id="SM00571"/>
    </source>
</evidence>
<feature type="region of interest" description="Disordered" evidence="3">
    <location>
        <begin position="852"/>
        <end position="872"/>
    </location>
</feature>
<accession>A0AAV1C8F6</accession>
<feature type="region of interest" description="Disordered" evidence="3">
    <location>
        <begin position="158"/>
        <end position="182"/>
    </location>
</feature>
<dbReference type="AlphaFoldDB" id="A0AAV1C8F6"/>
<evidence type="ECO:0000256" key="3">
    <source>
        <dbReference type="SAM" id="MobiDB-lite"/>
    </source>
</evidence>
<evidence type="ECO:0000256" key="2">
    <source>
        <dbReference type="ARBA" id="ARBA00023242"/>
    </source>
</evidence>
<dbReference type="Proteomes" id="UP001161247">
    <property type="component" value="Chromosome 1"/>
</dbReference>
<sequence>MATKRKKQNVHHKNSEDSGVVANGVKTSDRNSKRKITAQKKQQQLFMNEDDYRRRLQEVLYSPEYILEKIFREDGPALGDEFDSLPDNAFRYCNPGSRKSHRACQENQRAFKRQKISASLSYQPICEESYPANVRDSGEGGSSASGCKHGIGKGFMTANGLRRHGKGKGLMTKNNTPGMRHGAGKGLMTLWRLMNPEMRCPPASKGSFGSKRSVPERRKSLQRWQTLMKKRLLEKKKPSTKCRKKIRDMGGNDKFEKAKEPRKDKCELSLEWLGSQENIDQFAALVDDEELELRELQAGPNPLTCSAHFANNGLHGCSLCKDLLAKFPPHSVSMKLPLYSQPWDSSPELVKKLLKVFHFLCTYAVIINVTSFTFDEFAIAFEDQDSLLLGQVHVALLKVLLSDIEMELKSVYFSHACKNSKFVQLLRSVDEKMFLLELWQKALNAMTWTEIMRQVLVAAGFGSKLGTFSKEAKKEVSFMAKYGLTPGTLKGELFSTLLTQGNKGMKVSELAKIPSIVDLNLAAATHELELLISSTLSSDITLFEKISVSGYRLRVDPMAKEPRNSPSDSEDFGSVDDDLDLSDTSEDSECEMRSCSSFKLKQKKIRSSKENILASCTEIDESHPGEAWCLGLMEGEYSDLSIEEKLSALLALVDLLSSGSSCRIEDPVSAIATSVPKVGHGSGAKIKRSTGKQNCVPIQGGGYNALLLYHGDVNATSGHNPVDSRIPMSKNYDRENSSSWTNKERGASDDLHPMQSIYLGSDRRYNRYWLFLGPCSGRDPGHKRIYFESSDDGHWEVINNEEALCSLVSALDRRGVREAFLLSSLEKRELYLCQAMSNIVISSGIGQLTQSDQSDQNISREDSSSAVSDVDNSSSLVEMQSNAATSAAIACEKGRKTQQQKDKWARAQAFDRWIWKSFYFELKTVKHGKKSYVDSLTRCEHCRDLYWRDEKHCTICHTTFELDFDLEEKFAIHIATCREDLNIDQFPKHKVLSSQLQALKAALSSIELVIPDELMVGAWARSTHNLWVKRLRRASTLAECLQVIADFVNAINEDMFYQYDKSQETSFVLEEIVSSFPSMPQTSSAIAFWLVKLDELVAPHLERVQSRQKLEVIKRLEGRRASHRS</sequence>
<dbReference type="InterPro" id="IPR028942">
    <property type="entry name" value="WHIM1_dom"/>
</dbReference>
<evidence type="ECO:0000313" key="5">
    <source>
        <dbReference type="EMBL" id="CAI9091443.1"/>
    </source>
</evidence>
<feature type="compositionally biased region" description="Basic residues" evidence="3">
    <location>
        <begin position="1"/>
        <end position="12"/>
    </location>
</feature>
<feature type="region of interest" description="Disordered" evidence="3">
    <location>
        <begin position="1"/>
        <end position="40"/>
    </location>
</feature>
<feature type="region of interest" description="Disordered" evidence="3">
    <location>
        <begin position="557"/>
        <end position="588"/>
    </location>
</feature>
<dbReference type="GO" id="GO:0005634">
    <property type="term" value="C:nucleus"/>
    <property type="evidence" value="ECO:0007669"/>
    <property type="project" value="UniProtKB-SubCell"/>
</dbReference>
<feature type="compositionally biased region" description="Basic and acidic residues" evidence="3">
    <location>
        <begin position="731"/>
        <end position="746"/>
    </location>
</feature>
<protein>
    <submittedName>
        <fullName evidence="5">OLC1v1026482C1</fullName>
    </submittedName>
</protein>
<comment type="subcellular location">
    <subcellularLocation>
        <location evidence="1">Nucleus</location>
    </subcellularLocation>
</comment>
<dbReference type="EMBL" id="OX459118">
    <property type="protein sequence ID" value="CAI9091443.1"/>
    <property type="molecule type" value="Genomic_DNA"/>
</dbReference>
<evidence type="ECO:0000313" key="6">
    <source>
        <dbReference type="Proteomes" id="UP001161247"/>
    </source>
</evidence>
<evidence type="ECO:0000256" key="1">
    <source>
        <dbReference type="ARBA" id="ARBA00004123"/>
    </source>
</evidence>
<keyword evidence="2" id="KW-0539">Nucleus</keyword>
<proteinExistence type="predicted"/>
<dbReference type="PANTHER" id="PTHR36968">
    <property type="entry name" value="HOMEOBOX-DDT DOMAIN PROTEIN RLT2"/>
    <property type="match status" value="1"/>
</dbReference>